<keyword evidence="2" id="KW-1185">Reference proteome</keyword>
<dbReference type="OrthoDB" id="10646767at2759"/>
<evidence type="ECO:0000313" key="2">
    <source>
        <dbReference type="Proteomes" id="UP000281553"/>
    </source>
</evidence>
<sequence>MQEVSVHVLARTAASAPSSSISTDGVDRANLVLPLLQDVPPVAQDVALAEATMDPHVGLQPAFEFSGSLPCVGFPDGFGGGSLAGQSDSERETLLRNFVLLLSMEQRENAVNGTFRNCLMADRVLSQNSGQTMP</sequence>
<protein>
    <submittedName>
        <fullName evidence="1">Uncharacterized protein</fullName>
    </submittedName>
</protein>
<evidence type="ECO:0000313" key="1">
    <source>
        <dbReference type="EMBL" id="VDN27947.1"/>
    </source>
</evidence>
<name>A0A3P7MZ91_DIBLA</name>
<organism evidence="1 2">
    <name type="scientific">Dibothriocephalus latus</name>
    <name type="common">Fish tapeworm</name>
    <name type="synonym">Diphyllobothrium latum</name>
    <dbReference type="NCBI Taxonomy" id="60516"/>
    <lineage>
        <taxon>Eukaryota</taxon>
        <taxon>Metazoa</taxon>
        <taxon>Spiralia</taxon>
        <taxon>Lophotrochozoa</taxon>
        <taxon>Platyhelminthes</taxon>
        <taxon>Cestoda</taxon>
        <taxon>Eucestoda</taxon>
        <taxon>Diphyllobothriidea</taxon>
        <taxon>Diphyllobothriidae</taxon>
        <taxon>Dibothriocephalus</taxon>
    </lineage>
</organism>
<dbReference type="EMBL" id="UYRU01077280">
    <property type="protein sequence ID" value="VDN27947.1"/>
    <property type="molecule type" value="Genomic_DNA"/>
</dbReference>
<dbReference type="AlphaFoldDB" id="A0A3P7MZ91"/>
<accession>A0A3P7MZ91</accession>
<dbReference type="Proteomes" id="UP000281553">
    <property type="component" value="Unassembled WGS sequence"/>
</dbReference>
<proteinExistence type="predicted"/>
<reference evidence="1 2" key="1">
    <citation type="submission" date="2018-11" db="EMBL/GenBank/DDBJ databases">
        <authorList>
            <consortium name="Pathogen Informatics"/>
        </authorList>
    </citation>
    <scope>NUCLEOTIDE SEQUENCE [LARGE SCALE GENOMIC DNA]</scope>
</reference>
<gene>
    <name evidence="1" type="ORF">DILT_LOCUS15098</name>
</gene>